<gene>
    <name evidence="2" type="ORF">DES32_1302</name>
</gene>
<evidence type="ECO:0000313" key="2">
    <source>
        <dbReference type="EMBL" id="REF87675.1"/>
    </source>
</evidence>
<keyword evidence="2" id="KW-0489">Methyltransferase</keyword>
<dbReference type="PANTHER" id="PTHR34203:SF15">
    <property type="entry name" value="SLL1173 PROTEIN"/>
    <property type="match status" value="1"/>
</dbReference>
<dbReference type="Gene3D" id="3.40.50.150">
    <property type="entry name" value="Vaccinia Virus protein VP39"/>
    <property type="match status" value="1"/>
</dbReference>
<dbReference type="NCBIfam" id="TIGR01444">
    <property type="entry name" value="fkbM_fam"/>
    <property type="match status" value="1"/>
</dbReference>
<protein>
    <submittedName>
        <fullName evidence="2">FkbM family methyltransferase</fullName>
    </submittedName>
</protein>
<name>A0A3D9YZ76_9HYPH</name>
<reference evidence="2 3" key="1">
    <citation type="submission" date="2018-08" db="EMBL/GenBank/DDBJ databases">
        <title>Genomic Encyclopedia of Type Strains, Phase IV (KMG-IV): sequencing the most valuable type-strain genomes for metagenomic binning, comparative biology and taxonomic classification.</title>
        <authorList>
            <person name="Goeker M."/>
        </authorList>
    </citation>
    <scope>NUCLEOTIDE SEQUENCE [LARGE SCALE GENOMIC DNA]</scope>
    <source>
        <strain evidence="2 3">BW863</strain>
    </source>
</reference>
<keyword evidence="2" id="KW-0808">Transferase</keyword>
<evidence type="ECO:0000313" key="3">
    <source>
        <dbReference type="Proteomes" id="UP000256900"/>
    </source>
</evidence>
<dbReference type="EMBL" id="QUMO01000002">
    <property type="protein sequence ID" value="REF87675.1"/>
    <property type="molecule type" value="Genomic_DNA"/>
</dbReference>
<dbReference type="InterPro" id="IPR052514">
    <property type="entry name" value="SAM-dependent_MTase"/>
</dbReference>
<dbReference type="GO" id="GO:0032259">
    <property type="term" value="P:methylation"/>
    <property type="evidence" value="ECO:0007669"/>
    <property type="project" value="UniProtKB-KW"/>
</dbReference>
<dbReference type="InterPro" id="IPR006342">
    <property type="entry name" value="FkbM_mtfrase"/>
</dbReference>
<accession>A0A3D9YZ76</accession>
<dbReference type="Pfam" id="PF05050">
    <property type="entry name" value="Methyltransf_21"/>
    <property type="match status" value="1"/>
</dbReference>
<dbReference type="InterPro" id="IPR029063">
    <property type="entry name" value="SAM-dependent_MTases_sf"/>
</dbReference>
<sequence length="317" mass="35311">MNQQQPIIFDRATGHLEGATPAERGAMLALQAGAKICLRFNIRGFSIGVRVISSMLKPRDMIVLLGEDARFIVPFADSYWSWLVDRNFIYEDEIARFLRNVADVDYHFVDGGANYGFWSVLVSSRPFGNHAATAIEAASANVAWLTRNAELNGRRFKILHCAIGSANGSRVRLKGAKHEAFHVELDSDRDADAGESVDMVSLDGLVEQGIISPEHPLVIKLDVEGLEIDAVKGCEHLLESDTILILEEHGGDRDHVVSRYLLNDAACRVFVFDPACARYVPLDDLLILDRIKVNRAIGYNVFATKSAFWEERIRSIQ</sequence>
<proteinExistence type="predicted"/>
<dbReference type="PANTHER" id="PTHR34203">
    <property type="entry name" value="METHYLTRANSFERASE, FKBM FAMILY PROTEIN"/>
    <property type="match status" value="1"/>
</dbReference>
<organism evidence="2 3">
    <name type="scientific">Methylovirgula ligni</name>
    <dbReference type="NCBI Taxonomy" id="569860"/>
    <lineage>
        <taxon>Bacteria</taxon>
        <taxon>Pseudomonadati</taxon>
        <taxon>Pseudomonadota</taxon>
        <taxon>Alphaproteobacteria</taxon>
        <taxon>Hyphomicrobiales</taxon>
        <taxon>Beijerinckiaceae</taxon>
        <taxon>Methylovirgula</taxon>
    </lineage>
</organism>
<dbReference type="GO" id="GO:0008168">
    <property type="term" value="F:methyltransferase activity"/>
    <property type="evidence" value="ECO:0007669"/>
    <property type="project" value="UniProtKB-KW"/>
</dbReference>
<dbReference type="AlphaFoldDB" id="A0A3D9YZ76"/>
<dbReference type="RefSeq" id="WP_115835851.1">
    <property type="nucleotide sequence ID" value="NZ_CP025086.1"/>
</dbReference>
<dbReference type="Proteomes" id="UP000256900">
    <property type="component" value="Unassembled WGS sequence"/>
</dbReference>
<dbReference type="OrthoDB" id="8052759at2"/>
<comment type="caution">
    <text evidence="2">The sequence shown here is derived from an EMBL/GenBank/DDBJ whole genome shotgun (WGS) entry which is preliminary data.</text>
</comment>
<keyword evidence="3" id="KW-1185">Reference proteome</keyword>
<evidence type="ECO:0000259" key="1">
    <source>
        <dbReference type="Pfam" id="PF05050"/>
    </source>
</evidence>
<dbReference type="SUPFAM" id="SSF53335">
    <property type="entry name" value="S-adenosyl-L-methionine-dependent methyltransferases"/>
    <property type="match status" value="1"/>
</dbReference>
<feature type="domain" description="Methyltransferase FkbM" evidence="1">
    <location>
        <begin position="110"/>
        <end position="251"/>
    </location>
</feature>